<keyword evidence="2" id="KW-0812">Transmembrane</keyword>
<feature type="compositionally biased region" description="Basic and acidic residues" evidence="1">
    <location>
        <begin position="51"/>
        <end position="72"/>
    </location>
</feature>
<evidence type="ECO:0000256" key="1">
    <source>
        <dbReference type="SAM" id="MobiDB-lite"/>
    </source>
</evidence>
<evidence type="ECO:0000313" key="4">
    <source>
        <dbReference type="Proteomes" id="UP000236621"/>
    </source>
</evidence>
<feature type="region of interest" description="Disordered" evidence="1">
    <location>
        <begin position="1"/>
        <end position="85"/>
    </location>
</feature>
<feature type="transmembrane region" description="Helical" evidence="2">
    <location>
        <begin position="396"/>
        <end position="417"/>
    </location>
</feature>
<evidence type="ECO:0000313" key="3">
    <source>
        <dbReference type="EMBL" id="PNY25544.1"/>
    </source>
</evidence>
<keyword evidence="2" id="KW-1133">Transmembrane helix</keyword>
<keyword evidence="2" id="KW-0472">Membrane</keyword>
<feature type="compositionally biased region" description="Low complexity" evidence="1">
    <location>
        <begin position="74"/>
        <end position="85"/>
    </location>
</feature>
<protein>
    <submittedName>
        <fullName evidence="3">Cytochrome P450</fullName>
    </submittedName>
</protein>
<keyword evidence="4" id="KW-1185">Reference proteome</keyword>
<dbReference type="PANTHER" id="PTHR41807">
    <property type="entry name" value="GLUTATHIONE TRANSFERASE 3"/>
    <property type="match status" value="1"/>
</dbReference>
<accession>A0A2K3QDC7</accession>
<sequence length="423" mass="45883">RRRPAAAARSRRHASSTTASTPAAPQEARLPLSSLPSPLSSGNCTRHGRAQRADQQRRRPAPDDKPCTDKVTPRTRTASAMSAAATNSWLKAQRKSDLVELADNVGLKDYESLKKSELEAALDEFIAEHTTRFANRPDLTGYFNSRSKALGSPVKRERESLKDDADKPLKVAKRRVTKAVEELTSESDDHRAAPASAAVIRTPGRSLSRVAGRIPLPTTPADVANAVDRSTVAVRKRVSSMYQESGITEASHATRETLSTVTSVLFCVSAFELYYIRPEILANRYAFTVPAVGLLGSPDYPVYLPDMFLLLTASFWSPALTWAFTSIVLPSFFGYFFNLGATNSAGPRTRSRPAQNVVDPLTFSIVKALVALVVYGQGVTFCGLLDEASVQRLNSAVYGGYRGILVGAAITGIVSMYDAVLKK</sequence>
<comment type="caution">
    <text evidence="3">The sequence shown here is derived from an EMBL/GenBank/DDBJ whole genome shotgun (WGS) entry which is preliminary data.</text>
</comment>
<dbReference type="Proteomes" id="UP000236621">
    <property type="component" value="Unassembled WGS sequence"/>
</dbReference>
<proteinExistence type="predicted"/>
<gene>
    <name evidence="3" type="ORF">TCAP_04516</name>
</gene>
<reference evidence="3 4" key="1">
    <citation type="submission" date="2017-08" db="EMBL/GenBank/DDBJ databases">
        <title>Harnessing the power of phylogenomics to disentangle the directionality and signatures of interkingdom host jumping in the parasitic fungal genus Tolypocladium.</title>
        <authorList>
            <person name="Quandt C.A."/>
            <person name="Patterson W."/>
            <person name="Spatafora J.W."/>
        </authorList>
    </citation>
    <scope>NUCLEOTIDE SEQUENCE [LARGE SCALE GENOMIC DNA]</scope>
    <source>
        <strain evidence="3 4">CBS 113982</strain>
    </source>
</reference>
<feature type="compositionally biased region" description="Basic residues" evidence="1">
    <location>
        <begin position="1"/>
        <end position="14"/>
    </location>
</feature>
<feature type="compositionally biased region" description="Low complexity" evidence="1">
    <location>
        <begin position="15"/>
        <end position="41"/>
    </location>
</feature>
<dbReference type="OrthoDB" id="4034134at2759"/>
<dbReference type="AlphaFoldDB" id="A0A2K3QDC7"/>
<feature type="non-terminal residue" evidence="3">
    <location>
        <position position="1"/>
    </location>
</feature>
<dbReference type="EMBL" id="NRSZ01000724">
    <property type="protein sequence ID" value="PNY25544.1"/>
    <property type="molecule type" value="Genomic_DNA"/>
</dbReference>
<feature type="transmembrane region" description="Helical" evidence="2">
    <location>
        <begin position="285"/>
        <end position="303"/>
    </location>
</feature>
<evidence type="ECO:0000256" key="2">
    <source>
        <dbReference type="SAM" id="Phobius"/>
    </source>
</evidence>
<name>A0A2K3QDC7_9HYPO</name>
<feature type="transmembrane region" description="Helical" evidence="2">
    <location>
        <begin position="315"/>
        <end position="337"/>
    </location>
</feature>
<feature type="transmembrane region" description="Helical" evidence="2">
    <location>
        <begin position="357"/>
        <end position="376"/>
    </location>
</feature>
<dbReference type="PANTHER" id="PTHR41807:SF1">
    <property type="entry name" value="GLUTATHIONE TRANSFERASE 3"/>
    <property type="match status" value="1"/>
</dbReference>
<dbReference type="GO" id="GO:0016020">
    <property type="term" value="C:membrane"/>
    <property type="evidence" value="ECO:0007669"/>
    <property type="project" value="TreeGrafter"/>
</dbReference>
<dbReference type="InterPro" id="IPR038872">
    <property type="entry name" value="Put_GTT3"/>
</dbReference>
<dbReference type="STRING" id="45235.A0A2K3QDC7"/>
<organism evidence="3 4">
    <name type="scientific">Tolypocladium capitatum</name>
    <dbReference type="NCBI Taxonomy" id="45235"/>
    <lineage>
        <taxon>Eukaryota</taxon>
        <taxon>Fungi</taxon>
        <taxon>Dikarya</taxon>
        <taxon>Ascomycota</taxon>
        <taxon>Pezizomycotina</taxon>
        <taxon>Sordariomycetes</taxon>
        <taxon>Hypocreomycetidae</taxon>
        <taxon>Hypocreales</taxon>
        <taxon>Ophiocordycipitaceae</taxon>
        <taxon>Tolypocladium</taxon>
    </lineage>
</organism>